<dbReference type="PANTHER" id="PTHR13754">
    <property type="entry name" value="METALLO-BETA-LACTAMASE SUPERFAMILY PROTEIN"/>
    <property type="match status" value="1"/>
</dbReference>
<evidence type="ECO:0008006" key="3">
    <source>
        <dbReference type="Google" id="ProtNLM"/>
    </source>
</evidence>
<gene>
    <name evidence="1" type="ORF">GCM10023188_31480</name>
</gene>
<dbReference type="InterPro" id="IPR052926">
    <property type="entry name" value="Metallo-beta-lactamase_dom"/>
</dbReference>
<organism evidence="1 2">
    <name type="scientific">Pontibacter saemangeumensis</name>
    <dbReference type="NCBI Taxonomy" id="1084525"/>
    <lineage>
        <taxon>Bacteria</taxon>
        <taxon>Pseudomonadati</taxon>
        <taxon>Bacteroidota</taxon>
        <taxon>Cytophagia</taxon>
        <taxon>Cytophagales</taxon>
        <taxon>Hymenobacteraceae</taxon>
        <taxon>Pontibacter</taxon>
    </lineage>
</organism>
<evidence type="ECO:0000313" key="2">
    <source>
        <dbReference type="Proteomes" id="UP001500552"/>
    </source>
</evidence>
<name>A0ABP8LXG4_9BACT</name>
<dbReference type="Gene3D" id="3.60.15.10">
    <property type="entry name" value="Ribonuclease Z/Hydroxyacylglutathione hydrolase-like"/>
    <property type="match status" value="1"/>
</dbReference>
<dbReference type="InterPro" id="IPR036866">
    <property type="entry name" value="RibonucZ/Hydroxyglut_hydro"/>
</dbReference>
<dbReference type="PANTHER" id="PTHR13754:SF13">
    <property type="entry name" value="METALLO-BETA-LACTAMASE SUPERFAMILY PROTEIN (AFU_ORTHOLOGUE AFUA_3G07630)"/>
    <property type="match status" value="1"/>
</dbReference>
<comment type="caution">
    <text evidence="1">The sequence shown here is derived from an EMBL/GenBank/DDBJ whole genome shotgun (WGS) entry which is preliminary data.</text>
</comment>
<keyword evidence="2" id="KW-1185">Reference proteome</keyword>
<evidence type="ECO:0000313" key="1">
    <source>
        <dbReference type="EMBL" id="GAA4437369.1"/>
    </source>
</evidence>
<dbReference type="EMBL" id="BAABHC010000016">
    <property type="protein sequence ID" value="GAA4437369.1"/>
    <property type="molecule type" value="Genomic_DNA"/>
</dbReference>
<accession>A0ABP8LXG4</accession>
<sequence length="138" mass="15198">MLPGLTIIPTTSQLMGTFIKYPPHESNPQFIGLPELSASFSTPKGQIIIAGCSHSTLETIIQETLKLRKENIHLVTGGFHLIPYDRAYIEGLAKRMQGDYAVKSVAPAHCTGHMGFSVFKQVFGDKYLFFGLGETLQL</sequence>
<dbReference type="Proteomes" id="UP001500552">
    <property type="component" value="Unassembled WGS sequence"/>
</dbReference>
<proteinExistence type="predicted"/>
<reference evidence="2" key="1">
    <citation type="journal article" date="2019" name="Int. J. Syst. Evol. Microbiol.">
        <title>The Global Catalogue of Microorganisms (GCM) 10K type strain sequencing project: providing services to taxonomists for standard genome sequencing and annotation.</title>
        <authorList>
            <consortium name="The Broad Institute Genomics Platform"/>
            <consortium name="The Broad Institute Genome Sequencing Center for Infectious Disease"/>
            <person name="Wu L."/>
            <person name="Ma J."/>
        </authorList>
    </citation>
    <scope>NUCLEOTIDE SEQUENCE [LARGE SCALE GENOMIC DNA]</scope>
    <source>
        <strain evidence="2">JCM 17926</strain>
    </source>
</reference>
<protein>
    <recommendedName>
        <fullName evidence="3">MBL fold metallo-hydrolase</fullName>
    </recommendedName>
</protein>